<reference evidence="2 3" key="1">
    <citation type="submission" date="2020-03" db="EMBL/GenBank/DDBJ databases">
        <title>Variable regions in the genome of staphylococcal bacteriophage Twort.</title>
        <authorList>
            <person name="Glowacka-Rutkowska A."/>
            <person name="Gawor J."/>
            <person name="Lobocka M."/>
        </authorList>
    </citation>
    <scope>NUCLEOTIDE SEQUENCE [LARGE SCALE GENOMIC DNA]</scope>
</reference>
<evidence type="ECO:0000313" key="3">
    <source>
        <dbReference type="Proteomes" id="UP000503318"/>
    </source>
</evidence>
<organismHost>
    <name type="scientific">Twortvirus twort</name>
    <dbReference type="NCBI Taxonomy" id="55510"/>
</organismHost>
<evidence type="ECO:0000313" key="2">
    <source>
        <dbReference type="EMBL" id="QIW89073.1"/>
    </source>
</evidence>
<dbReference type="SMR" id="A0A6H0X592"/>
<dbReference type="RefSeq" id="YP_238714.1">
    <property type="nucleotide sequence ID" value="NC_007021.1"/>
</dbReference>
<feature type="domain" description="DUF7644" evidence="1">
    <location>
        <begin position="4"/>
        <end position="74"/>
    </location>
</feature>
<name>A0A6H0X592_BPTWO</name>
<organism evidence="2 3">
    <name type="scientific">Staphylococcus phage Twort (strain DSM 17442 / HER 48)</name>
    <name type="common">Bacteriophage Twort</name>
    <dbReference type="NCBI Taxonomy" id="2908167"/>
    <lineage>
        <taxon>Viruses</taxon>
        <taxon>Duplodnaviria</taxon>
        <taxon>Heunggongvirae</taxon>
        <taxon>Uroviricota</taxon>
        <taxon>Caudoviricetes</taxon>
        <taxon>Herelleviridae</taxon>
        <taxon>Twortvirinae</taxon>
        <taxon>Twortvirus</taxon>
        <taxon>Twortvirus twort</taxon>
    </lineage>
</organism>
<dbReference type="EMBL" id="MT151386">
    <property type="protein sequence ID" value="QIW89073.1"/>
    <property type="molecule type" value="Genomic_DNA"/>
</dbReference>
<protein>
    <submittedName>
        <fullName evidence="2">Translation-associated protein</fullName>
    </submittedName>
</protein>
<dbReference type="Pfam" id="PF24651">
    <property type="entry name" value="DUF7644"/>
    <property type="match status" value="1"/>
</dbReference>
<proteinExistence type="predicted"/>
<evidence type="ECO:0000259" key="1">
    <source>
        <dbReference type="Pfam" id="PF24651"/>
    </source>
</evidence>
<dbReference type="InterPro" id="IPR056061">
    <property type="entry name" value="DUF7644"/>
</dbReference>
<gene>
    <name evidence="2" type="ORF">TwortDSMZ_068</name>
</gene>
<dbReference type="Proteomes" id="UP000503318">
    <property type="component" value="Segment"/>
</dbReference>
<accession>A0A6H0X592</accession>
<dbReference type="KEGG" id="vg:5130333"/>
<sequence>MNKFKKWFNKKVLGKNNSVYKVTYKYTSTTGKEETFYIRVIELNKVRAKHKADEHVFSKIAYKDNLKFVNIREE</sequence>